<sequence length="99" mass="10615">MVHDVQTFGTISRGHDLEALQLKVDPDQLPDHLVVVHDKDPTGQARHTMRLGADLRLRPGFAHFRPHAGDLSTSTAGTPAPCGKDDLPSPPAPLPNPCS</sequence>
<dbReference type="Proteomes" id="UP000654471">
    <property type="component" value="Unassembled WGS sequence"/>
</dbReference>
<feature type="compositionally biased region" description="Pro residues" evidence="1">
    <location>
        <begin position="88"/>
        <end position="99"/>
    </location>
</feature>
<proteinExistence type="predicted"/>
<dbReference type="EMBL" id="BMRP01000001">
    <property type="protein sequence ID" value="GGU43440.1"/>
    <property type="molecule type" value="Genomic_DNA"/>
</dbReference>
<name>A0ABQ2UN73_9ACTN</name>
<accession>A0ABQ2UN73</accession>
<keyword evidence="3" id="KW-1185">Reference proteome</keyword>
<gene>
    <name evidence="2" type="ORF">GCM10010211_03570</name>
</gene>
<evidence type="ECO:0000256" key="1">
    <source>
        <dbReference type="SAM" id="MobiDB-lite"/>
    </source>
</evidence>
<feature type="region of interest" description="Disordered" evidence="1">
    <location>
        <begin position="65"/>
        <end position="99"/>
    </location>
</feature>
<comment type="caution">
    <text evidence="2">The sequence shown here is derived from an EMBL/GenBank/DDBJ whole genome shotgun (WGS) entry which is preliminary data.</text>
</comment>
<reference evidence="3" key="1">
    <citation type="journal article" date="2019" name="Int. J. Syst. Evol. Microbiol.">
        <title>The Global Catalogue of Microorganisms (GCM) 10K type strain sequencing project: providing services to taxonomists for standard genome sequencing and annotation.</title>
        <authorList>
            <consortium name="The Broad Institute Genomics Platform"/>
            <consortium name="The Broad Institute Genome Sequencing Center for Infectious Disease"/>
            <person name="Wu L."/>
            <person name="Ma J."/>
        </authorList>
    </citation>
    <scope>NUCLEOTIDE SEQUENCE [LARGE SCALE GENOMIC DNA]</scope>
    <source>
        <strain evidence="3">JCM 3399</strain>
    </source>
</reference>
<organism evidence="2 3">
    <name type="scientific">Streptomyces albospinus</name>
    <dbReference type="NCBI Taxonomy" id="285515"/>
    <lineage>
        <taxon>Bacteria</taxon>
        <taxon>Bacillati</taxon>
        <taxon>Actinomycetota</taxon>
        <taxon>Actinomycetes</taxon>
        <taxon>Kitasatosporales</taxon>
        <taxon>Streptomycetaceae</taxon>
        <taxon>Streptomyces</taxon>
    </lineage>
</organism>
<protein>
    <submittedName>
        <fullName evidence="2">Uncharacterized protein</fullName>
    </submittedName>
</protein>
<evidence type="ECO:0000313" key="2">
    <source>
        <dbReference type="EMBL" id="GGU43440.1"/>
    </source>
</evidence>
<evidence type="ECO:0000313" key="3">
    <source>
        <dbReference type="Proteomes" id="UP000654471"/>
    </source>
</evidence>